<dbReference type="InterPro" id="IPR027417">
    <property type="entry name" value="P-loop_NTPase"/>
</dbReference>
<evidence type="ECO:0008006" key="5">
    <source>
        <dbReference type="Google" id="ProtNLM"/>
    </source>
</evidence>
<evidence type="ECO:0000256" key="3">
    <source>
        <dbReference type="SAM" id="MobiDB-lite"/>
    </source>
</evidence>
<dbReference type="PANTHER" id="PTHR10605">
    <property type="entry name" value="HEPARAN SULFATE SULFOTRANSFERASE"/>
    <property type="match status" value="1"/>
</dbReference>
<protein>
    <recommendedName>
        <fullName evidence="5">Sulfotransferase domain-containing protein</fullName>
    </recommendedName>
</protein>
<dbReference type="Gene3D" id="3.40.50.300">
    <property type="entry name" value="P-loop containing nucleotide triphosphate hydrolases"/>
    <property type="match status" value="1"/>
</dbReference>
<dbReference type="SUPFAM" id="SSF52540">
    <property type="entry name" value="P-loop containing nucleoside triphosphate hydrolases"/>
    <property type="match status" value="1"/>
</dbReference>
<evidence type="ECO:0000313" key="4">
    <source>
        <dbReference type="EMBL" id="CAE0561327.1"/>
    </source>
</evidence>
<keyword evidence="1" id="KW-0808">Transferase</keyword>
<reference evidence="4" key="1">
    <citation type="submission" date="2021-01" db="EMBL/GenBank/DDBJ databases">
        <authorList>
            <person name="Corre E."/>
            <person name="Pelletier E."/>
            <person name="Niang G."/>
            <person name="Scheremetjew M."/>
            <person name="Finn R."/>
            <person name="Kale V."/>
            <person name="Holt S."/>
            <person name="Cochrane G."/>
            <person name="Meng A."/>
            <person name="Brown T."/>
            <person name="Cohen L."/>
        </authorList>
    </citation>
    <scope>NUCLEOTIDE SEQUENCE</scope>
    <source>
        <strain evidence="4">379</strain>
    </source>
</reference>
<organism evidence="4">
    <name type="scientific">Emiliania huxleyi</name>
    <name type="common">Coccolithophore</name>
    <name type="synonym">Pontosphaera huxleyi</name>
    <dbReference type="NCBI Taxonomy" id="2903"/>
    <lineage>
        <taxon>Eukaryota</taxon>
        <taxon>Haptista</taxon>
        <taxon>Haptophyta</taxon>
        <taxon>Prymnesiophyceae</taxon>
        <taxon>Isochrysidales</taxon>
        <taxon>Noelaerhabdaceae</taxon>
        <taxon>Emiliania</taxon>
    </lineage>
</organism>
<gene>
    <name evidence="4" type="ORF">EHUX00137_LOCUS24712</name>
</gene>
<evidence type="ECO:0000256" key="1">
    <source>
        <dbReference type="ARBA" id="ARBA00022679"/>
    </source>
</evidence>
<proteinExistence type="predicted"/>
<sequence>MLLATAAVVHLEGAALAAAERDALAAVLEHERAEHARSDQLLADAPPLSSLVPSIFAEAEAEAEPPPADNSSGRPTPEWASGLGLPVYLLDTAPTVGDGELRHLPASPSERAPLLPTLYLPGFPKAATTWLSNCVQYAFSPVNICGRRAEKWAACTRRYALAPLFTDARAQPSAWKELFFFGGRPPAHPFAYRPDLLELHGPDPTGGPLRNLSLLWPWERQLLGPRRGSASGAELMGRLRAMCAQSVPPQSCLSGGGGDACRAAPRCSVLGTAACEGANWRGVCRGLGAARPQPQLGCTHPACARVAEASAAESGQFSLNCVWSPRLKAVSGRSDAYCAHSLLPWAARGELNASVMDFTPNYICDADAMARIHDSAAERPEAVKFIVVVRDPVARAFSEWSMFALGWNWDPVKNFSAAMAYKLQALQRCNRSLYLNVSRLRQLPTTELAAYLRKCFDYGRATMCAPVAHHISRVTSPTVRHSIRELIMIQSACLPEIGRYATSSMYSACLLHALRYFKREQFLVLRYEDLMAMDAAATLRLLSRFTGLHLDDSTAAKARGQCQPARLRAGKQGKADAPPNAYSSSSPHAAEMLAEAAPQLEAVFAPYNALPSRAAAPALETRYPHDYSSIWSLTRRCCASCCTLASRGLRATTARCRSALRPRRGWPGSGTSAAWRCAGGR</sequence>
<dbReference type="GO" id="GO:0008146">
    <property type="term" value="F:sulfotransferase activity"/>
    <property type="evidence" value="ECO:0007669"/>
    <property type="project" value="InterPro"/>
</dbReference>
<evidence type="ECO:0000256" key="2">
    <source>
        <dbReference type="PIRSR" id="PIRSR637359-2"/>
    </source>
</evidence>
<name>A0A7S3WJY8_EMIHU</name>
<feature type="binding site" evidence="2">
    <location>
        <position position="390"/>
    </location>
    <ligand>
        <name>3'-phosphoadenylyl sulfate</name>
        <dbReference type="ChEBI" id="CHEBI:58339"/>
    </ligand>
</feature>
<feature type="binding site" evidence="2">
    <location>
        <position position="398"/>
    </location>
    <ligand>
        <name>3'-phosphoadenylyl sulfate</name>
        <dbReference type="ChEBI" id="CHEBI:58339"/>
    </ligand>
</feature>
<dbReference type="PANTHER" id="PTHR10605:SF56">
    <property type="entry name" value="BIFUNCTIONAL HEPARAN SULFATE N-DEACETYLASE_N-SULFOTRANSFERASE"/>
    <property type="match status" value="1"/>
</dbReference>
<dbReference type="InterPro" id="IPR037359">
    <property type="entry name" value="NST/OST"/>
</dbReference>
<feature type="region of interest" description="Disordered" evidence="3">
    <location>
        <begin position="567"/>
        <end position="588"/>
    </location>
</feature>
<dbReference type="AlphaFoldDB" id="A0A7S3WJY8"/>
<dbReference type="EMBL" id="HBIR01031844">
    <property type="protein sequence ID" value="CAE0561327.1"/>
    <property type="molecule type" value="Transcribed_RNA"/>
</dbReference>
<accession>A0A7S3WJY8</accession>